<dbReference type="PANTHER" id="PTHR12526:SF510">
    <property type="entry name" value="D-INOSITOL 3-PHOSPHATE GLYCOSYLTRANSFERASE"/>
    <property type="match status" value="1"/>
</dbReference>
<dbReference type="AlphaFoldDB" id="A0A060C9A9"/>
<keyword evidence="2" id="KW-0808">Transferase</keyword>
<protein>
    <submittedName>
        <fullName evidence="4">Glycos_transf_1</fullName>
    </submittedName>
</protein>
<evidence type="ECO:0000256" key="2">
    <source>
        <dbReference type="ARBA" id="ARBA00022679"/>
    </source>
</evidence>
<dbReference type="InterPro" id="IPR001296">
    <property type="entry name" value="Glyco_trans_1"/>
</dbReference>
<dbReference type="PANTHER" id="PTHR12526">
    <property type="entry name" value="GLYCOSYLTRANSFERASE"/>
    <property type="match status" value="1"/>
</dbReference>
<dbReference type="Gene3D" id="3.40.50.2000">
    <property type="entry name" value="Glycogen Phosphorylase B"/>
    <property type="match status" value="1"/>
</dbReference>
<feature type="domain" description="Glycosyl transferase family 1" evidence="3">
    <location>
        <begin position="1"/>
        <end position="59"/>
    </location>
</feature>
<sequence>ASGRPVVATAAEGTALADEIEGCGRVTEPGDPDAMAAAIAELLDDPEMRSRMGEEARKRALERWDGIAILGRLHNELLCLADSSLEAPKP</sequence>
<accession>A0A060C9A9</accession>
<keyword evidence="1" id="KW-0328">Glycosyltransferase</keyword>
<feature type="non-terminal residue" evidence="4">
    <location>
        <position position="1"/>
    </location>
</feature>
<dbReference type="EMBL" id="KF124488">
    <property type="protein sequence ID" value="AIA91804.1"/>
    <property type="molecule type" value="Genomic_DNA"/>
</dbReference>
<reference evidence="4" key="1">
    <citation type="journal article" date="2013" name="Environ. Microbiol.">
        <title>Seasonally variable intestinal metagenomes of the red palm weevil (Rhynchophorus ferrugineus).</title>
        <authorList>
            <person name="Jia S."/>
            <person name="Zhang X."/>
            <person name="Zhang G."/>
            <person name="Yin A."/>
            <person name="Zhang S."/>
            <person name="Li F."/>
            <person name="Wang L."/>
            <person name="Zhao D."/>
            <person name="Yun Q."/>
            <person name="Tala"/>
            <person name="Wang J."/>
            <person name="Sun G."/>
            <person name="Baabdullah M."/>
            <person name="Yu X."/>
            <person name="Hu S."/>
            <person name="Al-Mssallem I.S."/>
            <person name="Yu J."/>
        </authorList>
    </citation>
    <scope>NUCLEOTIDE SEQUENCE</scope>
</reference>
<evidence type="ECO:0000313" key="4">
    <source>
        <dbReference type="EMBL" id="AIA91804.1"/>
    </source>
</evidence>
<name>A0A060C9A9_9SPHN</name>
<dbReference type="Pfam" id="PF00534">
    <property type="entry name" value="Glycos_transf_1"/>
    <property type="match status" value="1"/>
</dbReference>
<organism evidence="4">
    <name type="scientific">uncultured Erythrobacter sp</name>
    <dbReference type="NCBI Taxonomy" id="263913"/>
    <lineage>
        <taxon>Bacteria</taxon>
        <taxon>Pseudomonadati</taxon>
        <taxon>Pseudomonadota</taxon>
        <taxon>Alphaproteobacteria</taxon>
        <taxon>Sphingomonadales</taxon>
        <taxon>Erythrobacteraceae</taxon>
        <taxon>Erythrobacter/Porphyrobacter group</taxon>
        <taxon>Erythrobacter</taxon>
        <taxon>environmental samples</taxon>
    </lineage>
</organism>
<evidence type="ECO:0000256" key="1">
    <source>
        <dbReference type="ARBA" id="ARBA00022676"/>
    </source>
</evidence>
<dbReference type="SUPFAM" id="SSF53756">
    <property type="entry name" value="UDP-Glycosyltransferase/glycogen phosphorylase"/>
    <property type="match status" value="1"/>
</dbReference>
<proteinExistence type="predicted"/>
<dbReference type="GO" id="GO:0016757">
    <property type="term" value="F:glycosyltransferase activity"/>
    <property type="evidence" value="ECO:0007669"/>
    <property type="project" value="UniProtKB-KW"/>
</dbReference>
<evidence type="ECO:0000259" key="3">
    <source>
        <dbReference type="Pfam" id="PF00534"/>
    </source>
</evidence>